<evidence type="ECO:0000313" key="1">
    <source>
        <dbReference type="EMBL" id="KAI0032644.1"/>
    </source>
</evidence>
<keyword evidence="2" id="KW-1185">Reference proteome</keyword>
<evidence type="ECO:0000313" key="2">
    <source>
        <dbReference type="Proteomes" id="UP000814128"/>
    </source>
</evidence>
<reference evidence="1" key="1">
    <citation type="submission" date="2021-02" db="EMBL/GenBank/DDBJ databases">
        <authorList>
            <consortium name="DOE Joint Genome Institute"/>
            <person name="Ahrendt S."/>
            <person name="Looney B.P."/>
            <person name="Miyauchi S."/>
            <person name="Morin E."/>
            <person name="Drula E."/>
            <person name="Courty P.E."/>
            <person name="Chicoki N."/>
            <person name="Fauchery L."/>
            <person name="Kohler A."/>
            <person name="Kuo A."/>
            <person name="Labutti K."/>
            <person name="Pangilinan J."/>
            <person name="Lipzen A."/>
            <person name="Riley R."/>
            <person name="Andreopoulos W."/>
            <person name="He G."/>
            <person name="Johnson J."/>
            <person name="Barry K.W."/>
            <person name="Grigoriev I.V."/>
            <person name="Nagy L."/>
            <person name="Hibbett D."/>
            <person name="Henrissat B."/>
            <person name="Matheny P.B."/>
            <person name="Labbe J."/>
            <person name="Martin F."/>
        </authorList>
    </citation>
    <scope>NUCLEOTIDE SEQUENCE</scope>
    <source>
        <strain evidence="1">EC-137</strain>
    </source>
</reference>
<sequence>MSLLRAPAYLSYEEMSCFPKIVGVTAWNALLDGGTPLLAGQAALLRGTCGVSNFGLQVAYAARAEICRKRLMITIIVSSSDEKLKLAKKLLATHAINNKKAPD</sequence>
<accession>A0ACB8QLB3</accession>
<dbReference type="Proteomes" id="UP000814128">
    <property type="component" value="Unassembled WGS sequence"/>
</dbReference>
<gene>
    <name evidence="1" type="ORF">K488DRAFT_70491</name>
</gene>
<reference evidence="1" key="2">
    <citation type="journal article" date="2022" name="New Phytol.">
        <title>Evolutionary transition to the ectomycorrhizal habit in the genomes of a hyperdiverse lineage of mushroom-forming fungi.</title>
        <authorList>
            <person name="Looney B."/>
            <person name="Miyauchi S."/>
            <person name="Morin E."/>
            <person name="Drula E."/>
            <person name="Courty P.E."/>
            <person name="Kohler A."/>
            <person name="Kuo A."/>
            <person name="LaButti K."/>
            <person name="Pangilinan J."/>
            <person name="Lipzen A."/>
            <person name="Riley R."/>
            <person name="Andreopoulos W."/>
            <person name="He G."/>
            <person name="Johnson J."/>
            <person name="Nolan M."/>
            <person name="Tritt A."/>
            <person name="Barry K.W."/>
            <person name="Grigoriev I.V."/>
            <person name="Nagy L.G."/>
            <person name="Hibbett D."/>
            <person name="Henrissat B."/>
            <person name="Matheny P.B."/>
            <person name="Labbe J."/>
            <person name="Martin F.M."/>
        </authorList>
    </citation>
    <scope>NUCLEOTIDE SEQUENCE</scope>
    <source>
        <strain evidence="1">EC-137</strain>
    </source>
</reference>
<proteinExistence type="predicted"/>
<comment type="caution">
    <text evidence="1">The sequence shown here is derived from an EMBL/GenBank/DDBJ whole genome shotgun (WGS) entry which is preliminary data.</text>
</comment>
<organism evidence="1 2">
    <name type="scientific">Vararia minispora EC-137</name>
    <dbReference type="NCBI Taxonomy" id="1314806"/>
    <lineage>
        <taxon>Eukaryota</taxon>
        <taxon>Fungi</taxon>
        <taxon>Dikarya</taxon>
        <taxon>Basidiomycota</taxon>
        <taxon>Agaricomycotina</taxon>
        <taxon>Agaricomycetes</taxon>
        <taxon>Russulales</taxon>
        <taxon>Lachnocladiaceae</taxon>
        <taxon>Vararia</taxon>
    </lineage>
</organism>
<dbReference type="EMBL" id="MU273540">
    <property type="protein sequence ID" value="KAI0032644.1"/>
    <property type="molecule type" value="Genomic_DNA"/>
</dbReference>
<protein>
    <submittedName>
        <fullName evidence="1">Uncharacterized protein</fullName>
    </submittedName>
</protein>
<name>A0ACB8QLB3_9AGAM</name>